<comment type="caution">
    <text evidence="7">The sequence shown here is derived from an EMBL/GenBank/DDBJ whole genome shotgun (WGS) entry which is preliminary data.</text>
</comment>
<evidence type="ECO:0000256" key="2">
    <source>
        <dbReference type="ARBA" id="ARBA00022723"/>
    </source>
</evidence>
<keyword evidence="3" id="KW-0805">Transcription regulation</keyword>
<keyword evidence="2" id="KW-0479">Metal-binding</keyword>
<dbReference type="CDD" id="cd00067">
    <property type="entry name" value="GAL4"/>
    <property type="match status" value="1"/>
</dbReference>
<organism evidence="7 8">
    <name type="scientific">Paraglomus brasilianum</name>
    <dbReference type="NCBI Taxonomy" id="144538"/>
    <lineage>
        <taxon>Eukaryota</taxon>
        <taxon>Fungi</taxon>
        <taxon>Fungi incertae sedis</taxon>
        <taxon>Mucoromycota</taxon>
        <taxon>Glomeromycotina</taxon>
        <taxon>Glomeromycetes</taxon>
        <taxon>Paraglomerales</taxon>
        <taxon>Paraglomeraceae</taxon>
        <taxon>Paraglomus</taxon>
    </lineage>
</organism>
<dbReference type="AlphaFoldDB" id="A0A9N8VLB7"/>
<dbReference type="SMART" id="SM00066">
    <property type="entry name" value="GAL4"/>
    <property type="match status" value="1"/>
</dbReference>
<dbReference type="PROSITE" id="PS50048">
    <property type="entry name" value="ZN2_CY6_FUNGAL_2"/>
    <property type="match status" value="1"/>
</dbReference>
<evidence type="ECO:0000313" key="8">
    <source>
        <dbReference type="Proteomes" id="UP000789739"/>
    </source>
</evidence>
<dbReference type="EMBL" id="CAJVPI010000011">
    <property type="protein sequence ID" value="CAG8454789.1"/>
    <property type="molecule type" value="Genomic_DNA"/>
</dbReference>
<dbReference type="InterPro" id="IPR001138">
    <property type="entry name" value="Zn2Cys6_DnaBD"/>
</dbReference>
<proteinExistence type="predicted"/>
<dbReference type="GO" id="GO:0005634">
    <property type="term" value="C:nucleus"/>
    <property type="evidence" value="ECO:0007669"/>
    <property type="project" value="UniProtKB-SubCell"/>
</dbReference>
<name>A0A9N8VLB7_9GLOM</name>
<dbReference type="Gene3D" id="4.10.240.10">
    <property type="entry name" value="Zn(2)-C6 fungal-type DNA-binding domain"/>
    <property type="match status" value="1"/>
</dbReference>
<evidence type="ECO:0000259" key="6">
    <source>
        <dbReference type="PROSITE" id="PS50048"/>
    </source>
</evidence>
<evidence type="ECO:0000256" key="4">
    <source>
        <dbReference type="ARBA" id="ARBA00023163"/>
    </source>
</evidence>
<dbReference type="GO" id="GO:0000981">
    <property type="term" value="F:DNA-binding transcription factor activity, RNA polymerase II-specific"/>
    <property type="evidence" value="ECO:0007669"/>
    <property type="project" value="InterPro"/>
</dbReference>
<keyword evidence="8" id="KW-1185">Reference proteome</keyword>
<evidence type="ECO:0000313" key="7">
    <source>
        <dbReference type="EMBL" id="CAG8454789.1"/>
    </source>
</evidence>
<evidence type="ECO:0000256" key="1">
    <source>
        <dbReference type="ARBA" id="ARBA00004123"/>
    </source>
</evidence>
<comment type="subcellular location">
    <subcellularLocation>
        <location evidence="1">Nucleus</location>
    </subcellularLocation>
</comment>
<accession>A0A9N8VLB7</accession>
<dbReference type="InterPro" id="IPR050815">
    <property type="entry name" value="TF_fung"/>
</dbReference>
<keyword evidence="4" id="KW-0804">Transcription</keyword>
<dbReference type="OrthoDB" id="2123952at2759"/>
<feature type="domain" description="Zn(2)-C6 fungal-type" evidence="6">
    <location>
        <begin position="44"/>
        <end position="74"/>
    </location>
</feature>
<dbReference type="SUPFAM" id="SSF57701">
    <property type="entry name" value="Zn2/Cys6 DNA-binding domain"/>
    <property type="match status" value="1"/>
</dbReference>
<evidence type="ECO:0000256" key="3">
    <source>
        <dbReference type="ARBA" id="ARBA00023015"/>
    </source>
</evidence>
<evidence type="ECO:0000256" key="5">
    <source>
        <dbReference type="ARBA" id="ARBA00023242"/>
    </source>
</evidence>
<sequence>MPYPFTVQLNQILQKQSQFPLSPPHSVPQSPCIMATTLGNPNRSCVSCKKRKVKCDRKVPACTSCAKSKLRCCYTSYSPPAFAEPSMPVSDEDEGVRMLRERIDQVEALGRERFERLYKILMEIKDSNKPMQATKIEDIQSDPFCSSTVDFTRLQDERDYDPAVLNSGQQPAEQYYPYIINDDYLLRLDVANPITTQQSQVQTPPHIRPRMRSLMGPIIAPLLNAMTAGSSHPFPPAGFTDVSLLLFWIRHFFVSSFDQKQDPSLSGILDPTNELVEIIPFNDEVNELLLQQRYEIIFKRLYHPSPTLSSISSLSSASTYMSVRGPSIGKDDLTEFNFEDDVLDDNVSFYSGSSSASDASVSAGANGSDEVMLEKVYSLIKRFTRRMPWTREGFSFFEAVGDGVFNDVVVEIRRDDDGISSLLDLDTLDVQQPLLSSAEAENNLVRGRLYL</sequence>
<reference evidence="7" key="1">
    <citation type="submission" date="2021-06" db="EMBL/GenBank/DDBJ databases">
        <authorList>
            <person name="Kallberg Y."/>
            <person name="Tangrot J."/>
            <person name="Rosling A."/>
        </authorList>
    </citation>
    <scope>NUCLEOTIDE SEQUENCE</scope>
    <source>
        <strain evidence="7">BR232B</strain>
    </source>
</reference>
<dbReference type="PROSITE" id="PS00463">
    <property type="entry name" value="ZN2_CY6_FUNGAL_1"/>
    <property type="match status" value="1"/>
</dbReference>
<gene>
    <name evidence="7" type="ORF">PBRASI_LOCUS250</name>
</gene>
<dbReference type="InterPro" id="IPR036864">
    <property type="entry name" value="Zn2-C6_fun-type_DNA-bd_sf"/>
</dbReference>
<dbReference type="Proteomes" id="UP000789739">
    <property type="component" value="Unassembled WGS sequence"/>
</dbReference>
<keyword evidence="5" id="KW-0539">Nucleus</keyword>
<dbReference type="PANTHER" id="PTHR47338">
    <property type="entry name" value="ZN(II)2CYS6 TRANSCRIPTION FACTOR (EUROFUNG)-RELATED"/>
    <property type="match status" value="1"/>
</dbReference>
<protein>
    <submittedName>
        <fullName evidence="7">10817_t:CDS:1</fullName>
    </submittedName>
</protein>
<dbReference type="GO" id="GO:0008270">
    <property type="term" value="F:zinc ion binding"/>
    <property type="evidence" value="ECO:0007669"/>
    <property type="project" value="InterPro"/>
</dbReference>
<dbReference type="Pfam" id="PF00172">
    <property type="entry name" value="Zn_clus"/>
    <property type="match status" value="1"/>
</dbReference>
<dbReference type="PANTHER" id="PTHR47338:SF5">
    <property type="entry name" value="ZN(II)2CYS6 TRANSCRIPTION FACTOR (EUROFUNG)"/>
    <property type="match status" value="1"/>
</dbReference>